<evidence type="ECO:0000313" key="2">
    <source>
        <dbReference type="EMBL" id="RMB93764.1"/>
    </source>
</evidence>
<evidence type="ECO:0000256" key="1">
    <source>
        <dbReference type="SAM" id="MobiDB-lite"/>
    </source>
</evidence>
<keyword evidence="3" id="KW-1185">Reference proteome</keyword>
<evidence type="ECO:0000313" key="3">
    <source>
        <dbReference type="Proteomes" id="UP000269221"/>
    </source>
</evidence>
<protein>
    <recommendedName>
        <fullName evidence="4">GAGE domain-containing protein</fullName>
    </recommendedName>
</protein>
<dbReference type="AlphaFoldDB" id="A0A3M0IY67"/>
<feature type="region of interest" description="Disordered" evidence="1">
    <location>
        <begin position="1"/>
        <end position="159"/>
    </location>
</feature>
<feature type="compositionally biased region" description="Acidic residues" evidence="1">
    <location>
        <begin position="148"/>
        <end position="158"/>
    </location>
</feature>
<organism evidence="2 3">
    <name type="scientific">Hirundo rustica rustica</name>
    <dbReference type="NCBI Taxonomy" id="333673"/>
    <lineage>
        <taxon>Eukaryota</taxon>
        <taxon>Metazoa</taxon>
        <taxon>Chordata</taxon>
        <taxon>Craniata</taxon>
        <taxon>Vertebrata</taxon>
        <taxon>Euteleostomi</taxon>
        <taxon>Archelosauria</taxon>
        <taxon>Archosauria</taxon>
        <taxon>Dinosauria</taxon>
        <taxon>Saurischia</taxon>
        <taxon>Theropoda</taxon>
        <taxon>Coelurosauria</taxon>
        <taxon>Aves</taxon>
        <taxon>Neognathae</taxon>
        <taxon>Neoaves</taxon>
        <taxon>Telluraves</taxon>
        <taxon>Australaves</taxon>
        <taxon>Passeriformes</taxon>
        <taxon>Sylvioidea</taxon>
        <taxon>Hirundinidae</taxon>
        <taxon>Hirundo</taxon>
    </lineage>
</organism>
<sequence>MGKRRTRPLPGDRKFHAPKAKRVLQEAPGAAGSAVPIPSQSSDPEGDPARMDTPASEDGEADPKGIPVGEHGAGSPQEERDKEIRGGGAPESPEQGVSDEMEEKHLELPQLGILEADGTGGDELESPNPGILDGAGENCPESPKPEVLEVDGEGEEPPEPVKCVILDGVGQNHLESSQLGILEGNGAGEEQLDSPQLRIPEVDGAEEQLESLKLRILDGTVEDQLESPKLGISEVVGAAEEQLETPTHEF</sequence>
<accession>A0A3M0IY67</accession>
<proteinExistence type="predicted"/>
<name>A0A3M0IY67_HIRRU</name>
<dbReference type="OrthoDB" id="9940137at2759"/>
<dbReference type="Proteomes" id="UP000269221">
    <property type="component" value="Unassembled WGS sequence"/>
</dbReference>
<comment type="caution">
    <text evidence="2">The sequence shown here is derived from an EMBL/GenBank/DDBJ whole genome shotgun (WGS) entry which is preliminary data.</text>
</comment>
<reference evidence="2 3" key="1">
    <citation type="submission" date="2018-07" db="EMBL/GenBank/DDBJ databases">
        <title>A high quality draft genome assembly of the barn swallow (H. rustica rustica).</title>
        <authorList>
            <person name="Formenti G."/>
            <person name="Chiara M."/>
            <person name="Poveda L."/>
            <person name="Francoijs K.-J."/>
            <person name="Bonisoli-Alquati A."/>
            <person name="Canova L."/>
            <person name="Gianfranceschi L."/>
            <person name="Horner D.S."/>
            <person name="Saino N."/>
        </authorList>
    </citation>
    <scope>NUCLEOTIDE SEQUENCE [LARGE SCALE GENOMIC DNA]</scope>
    <source>
        <strain evidence="2">Chelidonia</strain>
        <tissue evidence="2">Blood</tissue>
    </source>
</reference>
<gene>
    <name evidence="2" type="ORF">DUI87_29756</name>
</gene>
<dbReference type="EMBL" id="QRBI01000205">
    <property type="protein sequence ID" value="RMB93764.1"/>
    <property type="molecule type" value="Genomic_DNA"/>
</dbReference>
<evidence type="ECO:0008006" key="4">
    <source>
        <dbReference type="Google" id="ProtNLM"/>
    </source>
</evidence>